<sequence length="58" mass="6875">MQYVIRQSERLFPDFRRWRLPDAISGRLYGPSRLCVPYECVCPVIPRTAMRNADLMET</sequence>
<reference evidence="1" key="2">
    <citation type="submission" date="2020-11" db="EMBL/GenBank/DDBJ databases">
        <authorList>
            <person name="McCartney M.A."/>
            <person name="Auch B."/>
            <person name="Kono T."/>
            <person name="Mallez S."/>
            <person name="Becker A."/>
            <person name="Gohl D.M."/>
            <person name="Silverstein K.A.T."/>
            <person name="Koren S."/>
            <person name="Bechman K.B."/>
            <person name="Herman A."/>
            <person name="Abrahante J.E."/>
            <person name="Garbe J."/>
        </authorList>
    </citation>
    <scope>NUCLEOTIDE SEQUENCE</scope>
    <source>
        <strain evidence="1">Duluth1</strain>
        <tissue evidence="1">Whole animal</tissue>
    </source>
</reference>
<dbReference type="EMBL" id="JAIWYP010000006">
    <property type="protein sequence ID" value="KAH3809005.1"/>
    <property type="molecule type" value="Genomic_DNA"/>
</dbReference>
<gene>
    <name evidence="1" type="ORF">DPMN_137368</name>
</gene>
<reference evidence="1" key="1">
    <citation type="journal article" date="2019" name="bioRxiv">
        <title>The Genome of the Zebra Mussel, Dreissena polymorpha: A Resource for Invasive Species Research.</title>
        <authorList>
            <person name="McCartney M.A."/>
            <person name="Auch B."/>
            <person name="Kono T."/>
            <person name="Mallez S."/>
            <person name="Zhang Y."/>
            <person name="Obille A."/>
            <person name="Becker A."/>
            <person name="Abrahante J.E."/>
            <person name="Garbe J."/>
            <person name="Badalamenti J.P."/>
            <person name="Herman A."/>
            <person name="Mangelson H."/>
            <person name="Liachko I."/>
            <person name="Sullivan S."/>
            <person name="Sone E.D."/>
            <person name="Koren S."/>
            <person name="Silverstein K.A.T."/>
            <person name="Beckman K.B."/>
            <person name="Gohl D.M."/>
        </authorList>
    </citation>
    <scope>NUCLEOTIDE SEQUENCE</scope>
    <source>
        <strain evidence="1">Duluth1</strain>
        <tissue evidence="1">Whole animal</tissue>
    </source>
</reference>
<evidence type="ECO:0000313" key="2">
    <source>
        <dbReference type="Proteomes" id="UP000828390"/>
    </source>
</evidence>
<comment type="caution">
    <text evidence="1">The sequence shown here is derived from an EMBL/GenBank/DDBJ whole genome shotgun (WGS) entry which is preliminary data.</text>
</comment>
<dbReference type="Proteomes" id="UP000828390">
    <property type="component" value="Unassembled WGS sequence"/>
</dbReference>
<evidence type="ECO:0000313" key="1">
    <source>
        <dbReference type="EMBL" id="KAH3809005.1"/>
    </source>
</evidence>
<name>A0A9D4G1P3_DREPO</name>
<dbReference type="AlphaFoldDB" id="A0A9D4G1P3"/>
<proteinExistence type="predicted"/>
<keyword evidence="2" id="KW-1185">Reference proteome</keyword>
<organism evidence="1 2">
    <name type="scientific">Dreissena polymorpha</name>
    <name type="common">Zebra mussel</name>
    <name type="synonym">Mytilus polymorpha</name>
    <dbReference type="NCBI Taxonomy" id="45954"/>
    <lineage>
        <taxon>Eukaryota</taxon>
        <taxon>Metazoa</taxon>
        <taxon>Spiralia</taxon>
        <taxon>Lophotrochozoa</taxon>
        <taxon>Mollusca</taxon>
        <taxon>Bivalvia</taxon>
        <taxon>Autobranchia</taxon>
        <taxon>Heteroconchia</taxon>
        <taxon>Euheterodonta</taxon>
        <taxon>Imparidentia</taxon>
        <taxon>Neoheterodontei</taxon>
        <taxon>Myida</taxon>
        <taxon>Dreissenoidea</taxon>
        <taxon>Dreissenidae</taxon>
        <taxon>Dreissena</taxon>
    </lineage>
</organism>
<accession>A0A9D4G1P3</accession>
<protein>
    <submittedName>
        <fullName evidence="1">Uncharacterized protein</fullName>
    </submittedName>
</protein>